<dbReference type="PANTHER" id="PTHR42208:SF1">
    <property type="entry name" value="HEAVY METAL TRANSPORTER"/>
    <property type="match status" value="1"/>
</dbReference>
<sequence length="644" mass="69389">MEERMIQKTLHIEGMTCTSCEVRIENVLMKLDGMKETKAIYSSSKVYVTYDSDRLDIERIIETIEKLDYKVKSKDSSTTDIGDPKKEPEASPVAKENRMSPGQIIGIGVIILALYLIINNTVGFNFIPEVNQSMGYGILFVVGLLTSLHCIAMCGGINLSVCVQHKVGVNDYGKNSEENSQEKRSIRFSKLKPSALYNLGRVISYTVIGGIVGALGSVVSFSGTAKGIIAIVSGIFMVIMGLNMLNIFPWLRKINPRMPKIFGKKIHGNTSKKGPLVIGLLNGLMPCGPLQAMQLYALGTGSMLAGALSMFLFSIGTVPLMFGFGAISSLLSGKFTHKMLKVSAVLVMILGVVMLNRGFNLSGYNIGLALGASSGSGNIAKIDNGVQVVTITLEPGGYTPIVVQKDIPVKWIIKADKESLNGCNNAITAQEFGIESEKLTSGDNIIEFTPKKEGTFVYTCWMGMISSSIKVVPDITKVSDDDINSADDNSDQTDSVGGGCCGASSKATKFIGGNIPVDDIAIGKIKDGVQDVSFNVNDYGFSPAVIVIQKGVKTNFIINGEQLNYCNNRLIFPEYNSQMTLKNGENKIEFVPEGNFTFKCWMGMLNGYVKVVDDINSINLDDIKNEVKDYKPASGSVGGGGCCG</sequence>
<dbReference type="InterPro" id="IPR039447">
    <property type="entry name" value="UreH-like_TM_dom"/>
</dbReference>
<dbReference type="PANTHER" id="PTHR42208">
    <property type="entry name" value="HEAVY METAL TRANSPORTER-RELATED"/>
    <property type="match status" value="1"/>
</dbReference>
<dbReference type="eggNOG" id="COG2836">
    <property type="taxonomic scope" value="Bacteria"/>
</dbReference>
<accession>A0A0L6JQV2</accession>
<dbReference type="CDD" id="cd00371">
    <property type="entry name" value="HMA"/>
    <property type="match status" value="1"/>
</dbReference>
<keyword evidence="3" id="KW-1133">Transmembrane helix</keyword>
<dbReference type="RefSeq" id="WP_036939134.1">
    <property type="nucleotide sequence ID" value="NZ_JQKC01000008.1"/>
</dbReference>
<reference evidence="6" key="1">
    <citation type="submission" date="2015-07" db="EMBL/GenBank/DDBJ databases">
        <title>Near-Complete Genome Sequence of the Cellulolytic Bacterium Bacteroides (Pseudobacteroides) cellulosolvens ATCC 35603.</title>
        <authorList>
            <person name="Dassa B."/>
            <person name="Utturkar S.M."/>
            <person name="Klingeman D.M."/>
            <person name="Hurt R.A."/>
            <person name="Keller M."/>
            <person name="Xu J."/>
            <person name="Reddy Y.H.K."/>
            <person name="Borovok I."/>
            <person name="Grinberg I.R."/>
            <person name="Lamed R."/>
            <person name="Zhivin O."/>
            <person name="Bayer E.A."/>
            <person name="Brown S.D."/>
        </authorList>
    </citation>
    <scope>NUCLEOTIDE SEQUENCE [LARGE SCALE GENOMIC DNA]</scope>
    <source>
        <strain evidence="6">DSM 2933</strain>
    </source>
</reference>
<dbReference type="InterPro" id="IPR017969">
    <property type="entry name" value="Heavy-metal-associated_CS"/>
</dbReference>
<dbReference type="STRING" id="398512.Bccel_3356"/>
<dbReference type="PROSITE" id="PS50846">
    <property type="entry name" value="HMA_2"/>
    <property type="match status" value="1"/>
</dbReference>
<dbReference type="GO" id="GO:0046872">
    <property type="term" value="F:metal ion binding"/>
    <property type="evidence" value="ECO:0007669"/>
    <property type="project" value="UniProtKB-KW"/>
</dbReference>
<name>A0A0L6JQV2_9FIRM</name>
<feature type="domain" description="HMA" evidence="4">
    <location>
        <begin position="6"/>
        <end position="72"/>
    </location>
</feature>
<gene>
    <name evidence="5" type="ORF">Bccel_3356</name>
</gene>
<dbReference type="PROSITE" id="PS01047">
    <property type="entry name" value="HMA_1"/>
    <property type="match status" value="1"/>
</dbReference>
<dbReference type="eggNOG" id="COG2608">
    <property type="taxonomic scope" value="Bacteria"/>
</dbReference>
<dbReference type="Pfam" id="PF13386">
    <property type="entry name" value="DsbD_2"/>
    <property type="match status" value="1"/>
</dbReference>
<dbReference type="InterPro" id="IPR008972">
    <property type="entry name" value="Cupredoxin"/>
</dbReference>
<evidence type="ECO:0000313" key="5">
    <source>
        <dbReference type="EMBL" id="KNY28085.1"/>
    </source>
</evidence>
<feature type="transmembrane region" description="Helical" evidence="3">
    <location>
        <begin position="228"/>
        <end position="251"/>
    </location>
</feature>
<comment type="caution">
    <text evidence="5">The sequence shown here is derived from an EMBL/GenBank/DDBJ whole genome shotgun (WGS) entry which is preliminary data.</text>
</comment>
<feature type="transmembrane region" description="Helical" evidence="3">
    <location>
        <begin position="133"/>
        <end position="157"/>
    </location>
</feature>
<feature type="transmembrane region" description="Helical" evidence="3">
    <location>
        <begin position="274"/>
        <end position="297"/>
    </location>
</feature>
<feature type="transmembrane region" description="Helical" evidence="3">
    <location>
        <begin position="202"/>
        <end position="222"/>
    </location>
</feature>
<dbReference type="Pfam" id="PF00403">
    <property type="entry name" value="HMA"/>
    <property type="match status" value="1"/>
</dbReference>
<dbReference type="Gene3D" id="2.60.40.420">
    <property type="entry name" value="Cupredoxins - blue copper proteins"/>
    <property type="match status" value="2"/>
</dbReference>
<keyword evidence="3" id="KW-0812">Transmembrane</keyword>
<evidence type="ECO:0000256" key="2">
    <source>
        <dbReference type="SAM" id="MobiDB-lite"/>
    </source>
</evidence>
<evidence type="ECO:0000256" key="3">
    <source>
        <dbReference type="SAM" id="Phobius"/>
    </source>
</evidence>
<protein>
    <submittedName>
        <fullName evidence="5">Heavy metal transport/detoxification protein</fullName>
    </submittedName>
</protein>
<evidence type="ECO:0000259" key="4">
    <source>
        <dbReference type="PROSITE" id="PS50846"/>
    </source>
</evidence>
<dbReference type="InterPro" id="IPR006121">
    <property type="entry name" value="HMA_dom"/>
</dbReference>
<dbReference type="PATRIC" id="fig|398512.5.peg.3513"/>
<keyword evidence="3" id="KW-0472">Membrane</keyword>
<dbReference type="Proteomes" id="UP000036923">
    <property type="component" value="Unassembled WGS sequence"/>
</dbReference>
<dbReference type="EMBL" id="LGTC01000001">
    <property type="protein sequence ID" value="KNY28085.1"/>
    <property type="molecule type" value="Genomic_DNA"/>
</dbReference>
<dbReference type="InterPro" id="IPR036163">
    <property type="entry name" value="HMA_dom_sf"/>
</dbReference>
<evidence type="ECO:0000256" key="1">
    <source>
        <dbReference type="ARBA" id="ARBA00022723"/>
    </source>
</evidence>
<dbReference type="SUPFAM" id="SSF55008">
    <property type="entry name" value="HMA, heavy metal-associated domain"/>
    <property type="match status" value="1"/>
</dbReference>
<feature type="transmembrane region" description="Helical" evidence="3">
    <location>
        <begin position="303"/>
        <end position="327"/>
    </location>
</feature>
<organism evidence="5 6">
    <name type="scientific">Pseudobacteroides cellulosolvens ATCC 35603 = DSM 2933</name>
    <dbReference type="NCBI Taxonomy" id="398512"/>
    <lineage>
        <taxon>Bacteria</taxon>
        <taxon>Bacillati</taxon>
        <taxon>Bacillota</taxon>
        <taxon>Clostridia</taxon>
        <taxon>Eubacteriales</taxon>
        <taxon>Oscillospiraceae</taxon>
        <taxon>Pseudobacteroides</taxon>
    </lineage>
</organism>
<keyword evidence="6" id="KW-1185">Reference proteome</keyword>
<dbReference type="AlphaFoldDB" id="A0A0L6JQV2"/>
<feature type="region of interest" description="Disordered" evidence="2">
    <location>
        <begin position="74"/>
        <end position="95"/>
    </location>
</feature>
<evidence type="ECO:0000313" key="6">
    <source>
        <dbReference type="Proteomes" id="UP000036923"/>
    </source>
</evidence>
<feature type="transmembrane region" description="Helical" evidence="3">
    <location>
        <begin position="104"/>
        <end position="127"/>
    </location>
</feature>
<feature type="transmembrane region" description="Helical" evidence="3">
    <location>
        <begin position="339"/>
        <end position="359"/>
    </location>
</feature>
<dbReference type="Gene3D" id="3.30.70.100">
    <property type="match status" value="1"/>
</dbReference>
<proteinExistence type="predicted"/>
<keyword evidence="1" id="KW-0479">Metal-binding</keyword>
<feature type="compositionally biased region" description="Basic and acidic residues" evidence="2">
    <location>
        <begin position="74"/>
        <end position="89"/>
    </location>
</feature>
<dbReference type="eggNOG" id="COG4633">
    <property type="taxonomic scope" value="Bacteria"/>
</dbReference>